<feature type="region of interest" description="Disordered" evidence="1">
    <location>
        <begin position="1"/>
        <end position="62"/>
    </location>
</feature>
<protein>
    <submittedName>
        <fullName evidence="2">Uncharacterized protein</fullName>
    </submittedName>
</protein>
<feature type="compositionally biased region" description="Low complexity" evidence="1">
    <location>
        <begin position="10"/>
        <end position="23"/>
    </location>
</feature>
<evidence type="ECO:0000256" key="1">
    <source>
        <dbReference type="SAM" id="MobiDB-lite"/>
    </source>
</evidence>
<accession>A0ABD0LFV5</accession>
<evidence type="ECO:0000313" key="3">
    <source>
        <dbReference type="Proteomes" id="UP001519460"/>
    </source>
</evidence>
<gene>
    <name evidence="2" type="ORF">BaRGS_00010495</name>
</gene>
<dbReference type="EMBL" id="JACVVK020000052">
    <property type="protein sequence ID" value="KAK7498235.1"/>
    <property type="molecule type" value="Genomic_DNA"/>
</dbReference>
<organism evidence="2 3">
    <name type="scientific">Batillaria attramentaria</name>
    <dbReference type="NCBI Taxonomy" id="370345"/>
    <lineage>
        <taxon>Eukaryota</taxon>
        <taxon>Metazoa</taxon>
        <taxon>Spiralia</taxon>
        <taxon>Lophotrochozoa</taxon>
        <taxon>Mollusca</taxon>
        <taxon>Gastropoda</taxon>
        <taxon>Caenogastropoda</taxon>
        <taxon>Sorbeoconcha</taxon>
        <taxon>Cerithioidea</taxon>
        <taxon>Batillariidae</taxon>
        <taxon>Batillaria</taxon>
    </lineage>
</organism>
<evidence type="ECO:0000313" key="2">
    <source>
        <dbReference type="EMBL" id="KAK7498235.1"/>
    </source>
</evidence>
<keyword evidence="3" id="KW-1185">Reference proteome</keyword>
<dbReference type="AlphaFoldDB" id="A0ABD0LFV5"/>
<sequence>MMATLTDNITTTYSRPTTSPPLTAGRVKTMITPRCEGSRNYPRRGEGEGETATKETSPPVPAWHRLKAGSLRLMLICMQHFKGTSAPTAPAIVDLIAGSERTACVSANRFRPH</sequence>
<proteinExistence type="predicted"/>
<name>A0ABD0LFV5_9CAEN</name>
<comment type="caution">
    <text evidence="2">The sequence shown here is derived from an EMBL/GenBank/DDBJ whole genome shotgun (WGS) entry which is preliminary data.</text>
</comment>
<dbReference type="Proteomes" id="UP001519460">
    <property type="component" value="Unassembled WGS sequence"/>
</dbReference>
<feature type="compositionally biased region" description="Basic and acidic residues" evidence="1">
    <location>
        <begin position="43"/>
        <end position="53"/>
    </location>
</feature>
<reference evidence="2 3" key="1">
    <citation type="journal article" date="2023" name="Sci. Data">
        <title>Genome assembly of the Korean intertidal mud-creeper Batillaria attramentaria.</title>
        <authorList>
            <person name="Patra A.K."/>
            <person name="Ho P.T."/>
            <person name="Jun S."/>
            <person name="Lee S.J."/>
            <person name="Kim Y."/>
            <person name="Won Y.J."/>
        </authorList>
    </citation>
    <scope>NUCLEOTIDE SEQUENCE [LARGE SCALE GENOMIC DNA]</scope>
    <source>
        <strain evidence="2">Wonlab-2016</strain>
    </source>
</reference>